<keyword evidence="1" id="KW-0645">Protease</keyword>
<keyword evidence="1" id="KW-0378">Hydrolase</keyword>
<keyword evidence="2" id="KW-1185">Reference proteome</keyword>
<dbReference type="GO" id="GO:0030246">
    <property type="term" value="F:carbohydrate binding"/>
    <property type="evidence" value="ECO:0007669"/>
    <property type="project" value="InterPro"/>
</dbReference>
<organism evidence="1 2">
    <name type="scientific">Chitinophaga pinensis</name>
    <dbReference type="NCBI Taxonomy" id="79329"/>
    <lineage>
        <taxon>Bacteria</taxon>
        <taxon>Pseudomonadati</taxon>
        <taxon>Bacteroidota</taxon>
        <taxon>Chitinophagia</taxon>
        <taxon>Chitinophagales</taxon>
        <taxon>Chitinophagaceae</taxon>
        <taxon>Chitinophaga</taxon>
    </lineage>
</organism>
<gene>
    <name evidence="1" type="ORF">FEF09_30085</name>
</gene>
<keyword evidence="1" id="KW-0121">Carboxypeptidase</keyword>
<dbReference type="InterPro" id="IPR013784">
    <property type="entry name" value="Carb-bd-like_fold"/>
</dbReference>
<comment type="caution">
    <text evidence="1">The sequence shown here is derived from an EMBL/GenBank/DDBJ whole genome shotgun (WGS) entry which is preliminary data.</text>
</comment>
<proteinExistence type="predicted"/>
<reference evidence="1 2" key="1">
    <citation type="submission" date="2019-08" db="EMBL/GenBank/DDBJ databases">
        <title>Whole genome sequencing of chitin degrading bacteria Chitinophaga pinensis YS16.</title>
        <authorList>
            <person name="Singh R.P."/>
            <person name="Manchanda G."/>
            <person name="Maurya I.K."/>
            <person name="Joshi N.K."/>
            <person name="Srivastava A.K."/>
        </authorList>
    </citation>
    <scope>NUCLEOTIDE SEQUENCE [LARGE SCALE GENOMIC DNA]</scope>
    <source>
        <strain evidence="1 2">YS-16</strain>
    </source>
</reference>
<protein>
    <submittedName>
        <fullName evidence="1">Carboxypeptidase-like regulatory domain-containing protein</fullName>
    </submittedName>
</protein>
<dbReference type="Proteomes" id="UP000318815">
    <property type="component" value="Unassembled WGS sequence"/>
</dbReference>
<dbReference type="Pfam" id="PF13715">
    <property type="entry name" value="CarbopepD_reg_2"/>
    <property type="match status" value="1"/>
</dbReference>
<dbReference type="OrthoDB" id="9758472at2"/>
<sequence>MRGHYYYKRCKRTTLSNEDGTFTISHVPTGTQLEVSLIGYAPLQQEVSVEKGKVTEIDLQLQVSSTQLKEISITSNQNKFSRRESEQIARLPIKNLENPQVYQVAGKE</sequence>
<dbReference type="Gene3D" id="2.60.40.1120">
    <property type="entry name" value="Carboxypeptidase-like, regulatory domain"/>
    <property type="match status" value="1"/>
</dbReference>
<dbReference type="GO" id="GO:0004180">
    <property type="term" value="F:carboxypeptidase activity"/>
    <property type="evidence" value="ECO:0007669"/>
    <property type="project" value="UniProtKB-KW"/>
</dbReference>
<evidence type="ECO:0000313" key="1">
    <source>
        <dbReference type="EMBL" id="TWV89185.1"/>
    </source>
</evidence>
<dbReference type="AlphaFoldDB" id="A0A5C6LMZ2"/>
<name>A0A5C6LMZ2_9BACT</name>
<dbReference type="EMBL" id="VOHS01000091">
    <property type="protein sequence ID" value="TWV89185.1"/>
    <property type="molecule type" value="Genomic_DNA"/>
</dbReference>
<evidence type="ECO:0000313" key="2">
    <source>
        <dbReference type="Proteomes" id="UP000318815"/>
    </source>
</evidence>
<accession>A0A5C6LMZ2</accession>
<dbReference type="SUPFAM" id="SSF49452">
    <property type="entry name" value="Starch-binding domain-like"/>
    <property type="match status" value="1"/>
</dbReference>